<protein>
    <submittedName>
        <fullName evidence="1">Uncharacterized protein</fullName>
    </submittedName>
</protein>
<dbReference type="EMBL" id="QTSX02005726">
    <property type="protein sequence ID" value="KAJ9058386.1"/>
    <property type="molecule type" value="Genomic_DNA"/>
</dbReference>
<evidence type="ECO:0000313" key="2">
    <source>
        <dbReference type="Proteomes" id="UP001165960"/>
    </source>
</evidence>
<evidence type="ECO:0000313" key="1">
    <source>
        <dbReference type="EMBL" id="KAJ9058386.1"/>
    </source>
</evidence>
<sequence length="121" mass="13524">MDEQFSPLIVQVQELSTKIAGVCATAVLQKIQINNALQVSIASSEPEFSKQPLSMPQKRVYTNFGKYNHPLRVRLNISNGSANSGGDPNYRLFFKQVFDPKTLTIAAFLTIYETAIWVIIC</sequence>
<gene>
    <name evidence="1" type="ORF">DSO57_1012847</name>
</gene>
<keyword evidence="2" id="KW-1185">Reference proteome</keyword>
<accession>A0ACC2S8A2</accession>
<name>A0ACC2S8A2_9FUNG</name>
<comment type="caution">
    <text evidence="1">The sequence shown here is derived from an EMBL/GenBank/DDBJ whole genome shotgun (WGS) entry which is preliminary data.</text>
</comment>
<proteinExistence type="predicted"/>
<reference evidence="1" key="1">
    <citation type="submission" date="2022-04" db="EMBL/GenBank/DDBJ databases">
        <title>Genome of the entomopathogenic fungus Entomophthora muscae.</title>
        <authorList>
            <person name="Elya C."/>
            <person name="Lovett B.R."/>
            <person name="Lee E."/>
            <person name="Macias A.M."/>
            <person name="Hajek A.E."/>
            <person name="De Bivort B.L."/>
            <person name="Kasson M.T."/>
            <person name="De Fine Licht H.H."/>
            <person name="Stajich J.E."/>
        </authorList>
    </citation>
    <scope>NUCLEOTIDE SEQUENCE</scope>
    <source>
        <strain evidence="1">Berkeley</strain>
    </source>
</reference>
<dbReference type="Proteomes" id="UP001165960">
    <property type="component" value="Unassembled WGS sequence"/>
</dbReference>
<organism evidence="1 2">
    <name type="scientific">Entomophthora muscae</name>
    <dbReference type="NCBI Taxonomy" id="34485"/>
    <lineage>
        <taxon>Eukaryota</taxon>
        <taxon>Fungi</taxon>
        <taxon>Fungi incertae sedis</taxon>
        <taxon>Zoopagomycota</taxon>
        <taxon>Entomophthoromycotina</taxon>
        <taxon>Entomophthoromycetes</taxon>
        <taxon>Entomophthorales</taxon>
        <taxon>Entomophthoraceae</taxon>
        <taxon>Entomophthora</taxon>
    </lineage>
</organism>